<comment type="subcellular location">
    <subcellularLocation>
        <location evidence="1 10">Cytoplasm</location>
    </subcellularLocation>
</comment>
<keyword evidence="8 10" id="KW-0269">Exonuclease</keyword>
<dbReference type="PANTHER" id="PTHR43694:SF1">
    <property type="entry name" value="RIBONUCLEASE J"/>
    <property type="match status" value="1"/>
</dbReference>
<evidence type="ECO:0000256" key="11">
    <source>
        <dbReference type="PIRSR" id="PIRSR004803-1"/>
    </source>
</evidence>
<evidence type="ECO:0000313" key="16">
    <source>
        <dbReference type="Proteomes" id="UP000595897"/>
    </source>
</evidence>
<keyword evidence="9 10" id="KW-0694">RNA-binding</keyword>
<dbReference type="GO" id="GO:0003723">
    <property type="term" value="F:RNA binding"/>
    <property type="evidence" value="ECO:0007669"/>
    <property type="project" value="UniProtKB-UniRule"/>
</dbReference>
<evidence type="ECO:0000256" key="7">
    <source>
        <dbReference type="ARBA" id="ARBA00022833"/>
    </source>
</evidence>
<dbReference type="Pfam" id="PF00753">
    <property type="entry name" value="Lactamase_B"/>
    <property type="match status" value="1"/>
</dbReference>
<feature type="binding site" evidence="13">
    <location>
        <position position="166"/>
    </location>
    <ligand>
        <name>Zn(2+)</name>
        <dbReference type="ChEBI" id="CHEBI:29105"/>
        <label>1</label>
        <note>catalytic</note>
    </ligand>
</feature>
<dbReference type="Proteomes" id="UP000595897">
    <property type="component" value="Chromosome"/>
</dbReference>
<proteinExistence type="inferred from homology"/>
<dbReference type="RefSeq" id="WP_271712815.1">
    <property type="nucleotide sequence ID" value="NZ_AP024169.1"/>
</dbReference>
<dbReference type="Pfam" id="PF17770">
    <property type="entry name" value="RNase_J_C"/>
    <property type="match status" value="1"/>
</dbReference>
<dbReference type="InterPro" id="IPR011108">
    <property type="entry name" value="RMMBL"/>
</dbReference>
<dbReference type="EC" id="3.1.-.-" evidence="10"/>
<dbReference type="SUPFAM" id="SSF56281">
    <property type="entry name" value="Metallo-hydrolase/oxidoreductase"/>
    <property type="match status" value="1"/>
</dbReference>
<dbReference type="Gene3D" id="3.60.15.10">
    <property type="entry name" value="Ribonuclease Z/Hydroxyacylglutathione hydrolase-like"/>
    <property type="match status" value="1"/>
</dbReference>
<dbReference type="InterPro" id="IPR001279">
    <property type="entry name" value="Metallo-B-lactamas"/>
</dbReference>
<dbReference type="Gene3D" id="3.40.50.10710">
    <property type="entry name" value="Metallo-hydrolase/oxidoreductase"/>
    <property type="match status" value="1"/>
</dbReference>
<dbReference type="InterPro" id="IPR030854">
    <property type="entry name" value="RNase_J_bac"/>
</dbReference>
<dbReference type="FunFam" id="3.10.20.580:FF:000001">
    <property type="entry name" value="Ribonuclease J"/>
    <property type="match status" value="1"/>
</dbReference>
<evidence type="ECO:0000256" key="4">
    <source>
        <dbReference type="ARBA" id="ARBA00022723"/>
    </source>
</evidence>
<evidence type="ECO:0000256" key="6">
    <source>
        <dbReference type="ARBA" id="ARBA00022801"/>
    </source>
</evidence>
<feature type="binding site" evidence="13">
    <location>
        <position position="51"/>
    </location>
    <ligand>
        <name>Ca(2+)</name>
        <dbReference type="ChEBI" id="CHEBI:29108"/>
    </ligand>
</feature>
<evidence type="ECO:0000256" key="9">
    <source>
        <dbReference type="ARBA" id="ARBA00022884"/>
    </source>
</evidence>
<dbReference type="InterPro" id="IPR036866">
    <property type="entry name" value="RibonucZ/Hydroxyglut_hydro"/>
</dbReference>
<dbReference type="GO" id="GO:0006364">
    <property type="term" value="P:rRNA processing"/>
    <property type="evidence" value="ECO:0007669"/>
    <property type="project" value="UniProtKB-UniRule"/>
</dbReference>
<dbReference type="PANTHER" id="PTHR43694">
    <property type="entry name" value="RIBONUCLEASE J"/>
    <property type="match status" value="1"/>
</dbReference>
<keyword evidence="3 10" id="KW-0540">Nuclease</keyword>
<feature type="binding site" evidence="13">
    <location>
        <position position="76"/>
    </location>
    <ligand>
        <name>Zn(2+)</name>
        <dbReference type="ChEBI" id="CHEBI:29105"/>
        <label>1</label>
        <note>catalytic</note>
    </ligand>
</feature>
<feature type="binding site" evidence="13">
    <location>
        <position position="78"/>
    </location>
    <ligand>
        <name>Zn(2+)</name>
        <dbReference type="ChEBI" id="CHEBI:29105"/>
        <label>2</label>
        <note>catalytic</note>
    </ligand>
</feature>
<accession>A0A7R7IDG6</accession>
<feature type="binding site" evidence="13">
    <location>
        <position position="80"/>
    </location>
    <ligand>
        <name>Zn(2+)</name>
        <dbReference type="ChEBI" id="CHEBI:29105"/>
        <label>1</label>
        <note>catalytic</note>
    </ligand>
</feature>
<dbReference type="InterPro" id="IPR004613">
    <property type="entry name" value="RNase_J"/>
</dbReference>
<comment type="cofactor">
    <cofactor evidence="13">
        <name>Zn(2+)</name>
        <dbReference type="ChEBI" id="CHEBI:29105"/>
    </cofactor>
    <text evidence="13">Binds 2 Zn(2+) ions per subunit. It is not clear if Zn(2+) or Mg(2+) is physiologically important.</text>
</comment>
<dbReference type="Gene3D" id="3.10.20.580">
    <property type="match status" value="1"/>
</dbReference>
<feature type="binding site" evidence="13">
    <location>
        <position position="144"/>
    </location>
    <ligand>
        <name>Zn(2+)</name>
        <dbReference type="ChEBI" id="CHEBI:29105"/>
        <label>1</label>
        <note>catalytic</note>
    </ligand>
</feature>
<evidence type="ECO:0000256" key="3">
    <source>
        <dbReference type="ARBA" id="ARBA00022722"/>
    </source>
</evidence>
<evidence type="ECO:0000256" key="8">
    <source>
        <dbReference type="ARBA" id="ARBA00022839"/>
    </source>
</evidence>
<evidence type="ECO:0000259" key="14">
    <source>
        <dbReference type="SMART" id="SM00849"/>
    </source>
</evidence>
<dbReference type="HAMAP" id="MF_01491">
    <property type="entry name" value="RNase_J_bact"/>
    <property type="match status" value="1"/>
</dbReference>
<evidence type="ECO:0000256" key="5">
    <source>
        <dbReference type="ARBA" id="ARBA00022759"/>
    </source>
</evidence>
<evidence type="ECO:0000256" key="2">
    <source>
        <dbReference type="ARBA" id="ARBA00022490"/>
    </source>
</evidence>
<protein>
    <recommendedName>
        <fullName evidence="10">Ribonuclease J</fullName>
        <shortName evidence="10">RNase J</shortName>
        <ecNumber evidence="10">3.1.-.-</ecNumber>
    </recommendedName>
</protein>
<reference evidence="15 16" key="1">
    <citation type="submission" date="2020-11" db="EMBL/GenBank/DDBJ databases">
        <title>Draft genome sequencing of a Lachnospiraceae strain isolated from anoxic soil subjected to BSD treatment.</title>
        <authorList>
            <person name="Uek A."/>
            <person name="Tonouchi A."/>
        </authorList>
    </citation>
    <scope>NUCLEOTIDE SEQUENCE [LARGE SCALE GENOMIC DNA]</scope>
    <source>
        <strain evidence="15 16">TB5</strain>
    </source>
</reference>
<feature type="binding site" evidence="13">
    <location>
        <position position="53"/>
    </location>
    <ligand>
        <name>Ca(2+)</name>
        <dbReference type="ChEBI" id="CHEBI:29108"/>
    </ligand>
</feature>
<feature type="domain" description="Metallo-beta-lactamase" evidence="14">
    <location>
        <begin position="23"/>
        <end position="218"/>
    </location>
</feature>
<feature type="binding site" evidence="13">
    <location>
        <position position="444"/>
    </location>
    <ligand>
        <name>Ca(2+)</name>
        <dbReference type="ChEBI" id="CHEBI:29108"/>
    </ligand>
</feature>
<feature type="active site" description="Proton acceptor" evidence="11">
    <location>
        <position position="369"/>
    </location>
</feature>
<dbReference type="EMBL" id="AP024169">
    <property type="protein sequence ID" value="BCN31713.1"/>
    <property type="molecule type" value="Genomic_DNA"/>
</dbReference>
<dbReference type="NCBIfam" id="TIGR00649">
    <property type="entry name" value="MG423"/>
    <property type="match status" value="1"/>
</dbReference>
<comment type="similarity">
    <text evidence="10">Belongs to the metallo-beta-lactamase superfamily. RNA-metabolizing metallo-beta-lactamase-like family. Bacterial RNase J subfamily.</text>
</comment>
<dbReference type="InterPro" id="IPR042173">
    <property type="entry name" value="RNase_J_2"/>
</dbReference>
<dbReference type="Pfam" id="PF22505">
    <property type="entry name" value="RNase_J_b_CASP"/>
    <property type="match status" value="1"/>
</dbReference>
<dbReference type="GO" id="GO:0004521">
    <property type="term" value="F:RNA endonuclease activity"/>
    <property type="evidence" value="ECO:0007669"/>
    <property type="project" value="UniProtKB-UniRule"/>
</dbReference>
<evidence type="ECO:0000256" key="10">
    <source>
        <dbReference type="HAMAP-Rule" id="MF_01491"/>
    </source>
</evidence>
<feature type="active site" description="Proton donor" evidence="11">
    <location>
        <position position="198"/>
    </location>
</feature>
<keyword evidence="10" id="KW-0698">rRNA processing</keyword>
<organism evidence="15 16">
    <name type="scientific">Anaeromicropila herbilytica</name>
    <dbReference type="NCBI Taxonomy" id="2785025"/>
    <lineage>
        <taxon>Bacteria</taxon>
        <taxon>Bacillati</taxon>
        <taxon>Bacillota</taxon>
        <taxon>Clostridia</taxon>
        <taxon>Lachnospirales</taxon>
        <taxon>Lachnospiraceae</taxon>
        <taxon>Anaeromicropila</taxon>
    </lineage>
</organism>
<feature type="binding site" evidence="13">
    <location>
        <position position="391"/>
    </location>
    <ligand>
        <name>Zn(2+)</name>
        <dbReference type="ChEBI" id="CHEBI:29105"/>
        <label>1</label>
        <note>catalytic</note>
    </ligand>
</feature>
<evidence type="ECO:0000256" key="1">
    <source>
        <dbReference type="ARBA" id="ARBA00004496"/>
    </source>
</evidence>
<comment type="subunit">
    <text evidence="10">Homodimer, may be a subunit of the RNA degradosome.</text>
</comment>
<feature type="binding site" evidence="10 12">
    <location>
        <begin position="365"/>
        <end position="369"/>
    </location>
    <ligand>
        <name>substrate</name>
    </ligand>
</feature>
<dbReference type="InterPro" id="IPR041636">
    <property type="entry name" value="RNase_J_C"/>
</dbReference>
<dbReference type="InterPro" id="IPR055132">
    <property type="entry name" value="RNase_J_b_CASP"/>
</dbReference>
<dbReference type="Pfam" id="PF07521">
    <property type="entry name" value="RMMBL"/>
    <property type="match status" value="1"/>
</dbReference>
<feature type="binding site" evidence="13">
    <location>
        <position position="81"/>
    </location>
    <ligand>
        <name>Zn(2+)</name>
        <dbReference type="ChEBI" id="CHEBI:29105"/>
        <label>1</label>
        <note>catalytic</note>
    </ligand>
</feature>
<dbReference type="SMART" id="SM00849">
    <property type="entry name" value="Lactamase_B"/>
    <property type="match status" value="1"/>
</dbReference>
<dbReference type="GO" id="GO:0005737">
    <property type="term" value="C:cytoplasm"/>
    <property type="evidence" value="ECO:0007669"/>
    <property type="project" value="UniProtKB-SubCell"/>
</dbReference>
<dbReference type="PIRSF" id="PIRSF004803">
    <property type="entry name" value="RnjA"/>
    <property type="match status" value="1"/>
</dbReference>
<comment type="cofactor">
    <cofactor evidence="13">
        <name>Ca(2+)</name>
        <dbReference type="ChEBI" id="CHEBI:29108"/>
    </cofactor>
    <text evidence="13">Binds 1 Ca(2+) cation per subunit. Seen in 1 crystal structure, it is not clear if it is physiologically important.</text>
</comment>
<name>A0A7R7IDG6_9FIRM</name>
<dbReference type="GO" id="GO:0008270">
    <property type="term" value="F:zinc ion binding"/>
    <property type="evidence" value="ECO:0007669"/>
    <property type="project" value="InterPro"/>
</dbReference>
<keyword evidence="16" id="KW-1185">Reference proteome</keyword>
<evidence type="ECO:0000256" key="13">
    <source>
        <dbReference type="PIRSR" id="PIRSR004803-3"/>
    </source>
</evidence>
<evidence type="ECO:0000313" key="15">
    <source>
        <dbReference type="EMBL" id="BCN31713.1"/>
    </source>
</evidence>
<dbReference type="AlphaFoldDB" id="A0A7R7IDG6"/>
<evidence type="ECO:0000256" key="12">
    <source>
        <dbReference type="PIRSR" id="PIRSR004803-2"/>
    </source>
</evidence>
<dbReference type="GO" id="GO:0004534">
    <property type="term" value="F:5'-3' RNA exonuclease activity"/>
    <property type="evidence" value="ECO:0007669"/>
    <property type="project" value="UniProtKB-UniRule"/>
</dbReference>
<dbReference type="KEGG" id="ahb:bsdtb5_30080"/>
<keyword evidence="7 13" id="KW-0862">Zinc</keyword>
<dbReference type="CDD" id="cd07714">
    <property type="entry name" value="RNaseJ_MBL-fold"/>
    <property type="match status" value="1"/>
</dbReference>
<keyword evidence="6 10" id="KW-0378">Hydrolase</keyword>
<keyword evidence="13" id="KW-0106">Calcium</keyword>
<keyword evidence="4 13" id="KW-0479">Metal-binding</keyword>
<gene>
    <name evidence="10 15" type="primary">rnj</name>
    <name evidence="15" type="ORF">bsdtb5_30080</name>
</gene>
<comment type="function">
    <text evidence="10">An RNase that has 5'-3' exonuclease and possibly endonuclease activity. Involved in maturation of rRNA and in some organisms also mRNA maturation and/or decay.</text>
</comment>
<keyword evidence="5 10" id="KW-0255">Endonuclease</keyword>
<keyword evidence="2 10" id="KW-0963">Cytoplasm</keyword>
<feature type="binding site" evidence="12">
    <location>
        <begin position="236"/>
        <end position="238"/>
    </location>
    <ligand>
        <name>substrate</name>
    </ligand>
</feature>
<sequence length="556" mass="61560">MKQKEEKSKGIKIIPLGGLEQIGMNITAFEYEDSIIVVDCGLSFPEDEMLGIDLVIPDVTYLKENIDKVKGFIITHGHEDHIGGLPYVLKDINVPIYATKLTVGIIENKLKEHNLLKSTKRKVIKYGQSINLGCFRIEFIRTNHSIADSAALAIYSPAGIIVHTGDFKVDYTPVFGSVIDLQRFAEIGKKGVLALLCDSTNIERPGYTMSERTVGKAFDNIFAENTKHRIIVATFASNVDRVQQIINSAHKYGRKVVIEGRSMVNIITTARELGYINMPENILIDIEQMKNYTDDQIVLITTGSQGEAMAALSRMAASIHKKVTIKPGDTVIFSSTPIPGNEKPVSKVINELSMKGAKVIFQDTHVSGHACQEEIKLIYALTKPKYSVPVHGEYRHLMKHAEVAETMGIDKDNIFLISSGDVLELSSESGKVVGKVPAQGILVDGLGVGDVGNIVLRDRQHLSENGLLIVVVTLEKFSNQILSGPDIVSRGFVYVRESENLMDEAREVVNNALDKCLSKNVTDWGKIKTEIKDSLSDYLWKKTKRNPMILPIIMEV</sequence>